<feature type="transmembrane region" description="Helical" evidence="8">
    <location>
        <begin position="98"/>
        <end position="117"/>
    </location>
</feature>
<evidence type="ECO:0000256" key="7">
    <source>
        <dbReference type="ARBA" id="ARBA00023136"/>
    </source>
</evidence>
<organism evidence="9 10">
    <name type="scientific">Furfurilactobacillus curtus</name>
    <dbReference type="NCBI Taxonomy" id="1746200"/>
    <lineage>
        <taxon>Bacteria</taxon>
        <taxon>Bacillati</taxon>
        <taxon>Bacillota</taxon>
        <taxon>Bacilli</taxon>
        <taxon>Lactobacillales</taxon>
        <taxon>Lactobacillaceae</taxon>
        <taxon>Furfurilactobacillus</taxon>
    </lineage>
</organism>
<evidence type="ECO:0000256" key="3">
    <source>
        <dbReference type="ARBA" id="ARBA00022428"/>
    </source>
</evidence>
<comment type="subcellular location">
    <subcellularLocation>
        <location evidence="1">Membrane</location>
        <topology evidence="1">Multi-pass membrane protein</topology>
    </subcellularLocation>
</comment>
<accession>A0ABQ5JKE1</accession>
<keyword evidence="4" id="KW-0808">Transferase</keyword>
<dbReference type="RefSeq" id="WP_407881983.1">
    <property type="nucleotide sequence ID" value="NZ_BQXO01000001.1"/>
</dbReference>
<keyword evidence="5 8" id="KW-0812">Transmembrane</keyword>
<dbReference type="Gene3D" id="1.10.357.140">
    <property type="entry name" value="UbiA prenyltransferase"/>
    <property type="match status" value="1"/>
</dbReference>
<evidence type="ECO:0000256" key="6">
    <source>
        <dbReference type="ARBA" id="ARBA00022989"/>
    </source>
</evidence>
<dbReference type="EMBL" id="BQXO01000001">
    <property type="protein sequence ID" value="GKT04779.1"/>
    <property type="molecule type" value="Genomic_DNA"/>
</dbReference>
<feature type="transmembrane region" description="Helical" evidence="8">
    <location>
        <begin position="123"/>
        <end position="141"/>
    </location>
</feature>
<evidence type="ECO:0000256" key="8">
    <source>
        <dbReference type="SAM" id="Phobius"/>
    </source>
</evidence>
<dbReference type="Pfam" id="PF01040">
    <property type="entry name" value="UbiA"/>
    <property type="match status" value="1"/>
</dbReference>
<dbReference type="Proteomes" id="UP001628078">
    <property type="component" value="Unassembled WGS sequence"/>
</dbReference>
<dbReference type="InterPro" id="IPR026046">
    <property type="entry name" value="UBIAD1"/>
</dbReference>
<dbReference type="PANTHER" id="PTHR13929:SF0">
    <property type="entry name" value="UBIA PRENYLTRANSFERASE DOMAIN-CONTAINING PROTEIN 1"/>
    <property type="match status" value="1"/>
</dbReference>
<reference evidence="9 10" key="1">
    <citation type="submission" date="2022-03" db="EMBL/GenBank/DDBJ databases">
        <title>Draft genome sequence of Furfurilactobacillus curtus JCM 31185.</title>
        <authorList>
            <person name="Suzuki S."/>
            <person name="Endo A."/>
            <person name="Kajikawa A."/>
        </authorList>
    </citation>
    <scope>NUCLEOTIDE SEQUENCE [LARGE SCALE GENOMIC DNA]</scope>
    <source>
        <strain evidence="9 10">JCM 31185</strain>
    </source>
</reference>
<feature type="transmembrane region" description="Helical" evidence="8">
    <location>
        <begin position="300"/>
        <end position="324"/>
    </location>
</feature>
<dbReference type="InterPro" id="IPR044878">
    <property type="entry name" value="UbiA_sf"/>
</dbReference>
<keyword evidence="7 8" id="KW-0472">Membrane</keyword>
<keyword evidence="10" id="KW-1185">Reference proteome</keyword>
<gene>
    <name evidence="9" type="ORF">JCM31185_00680</name>
</gene>
<feature type="transmembrane region" description="Helical" evidence="8">
    <location>
        <begin position="47"/>
        <end position="67"/>
    </location>
</feature>
<evidence type="ECO:0000256" key="1">
    <source>
        <dbReference type="ARBA" id="ARBA00004141"/>
    </source>
</evidence>
<keyword evidence="6 8" id="KW-1133">Transmembrane helix</keyword>
<evidence type="ECO:0000313" key="10">
    <source>
        <dbReference type="Proteomes" id="UP001628078"/>
    </source>
</evidence>
<evidence type="ECO:0000256" key="5">
    <source>
        <dbReference type="ARBA" id="ARBA00022692"/>
    </source>
</evidence>
<feature type="transmembrane region" description="Helical" evidence="8">
    <location>
        <begin position="245"/>
        <end position="263"/>
    </location>
</feature>
<dbReference type="CDD" id="cd13962">
    <property type="entry name" value="PT_UbiA_UBIAD1"/>
    <property type="match status" value="1"/>
</dbReference>
<sequence>MTNTTTYQKLTWPLFLELIRLPAKAASLLPFLFGTLYAYYAFNEFNWLNSLIYFIGQMSIALFVTGFNNVQDYYKAKDLAYRDRDNILGREHLNPRRIMALMMFFLVLACAMGLLLVIRTNLILLFIGGLAILVAITYTAGPIPLSRMPLGEILSGTCEGFGTIFIAAYVNMTDQLPMAMFFHGWDVLISFNLAVILQLFVVGASFLLLDSGIMFADNICDLEQDQRNQRYTLPYYLGKRRALKAYPYVPGAALACVLISILIGWLPWLMIVIFGLIPLVIKHVRIFLAKQDKRTTFNTAIQNMLAIDTAQVVVLAIVNGYLIWRNGR</sequence>
<dbReference type="InterPro" id="IPR000537">
    <property type="entry name" value="UbiA_prenyltransferase"/>
</dbReference>
<dbReference type="PIRSF" id="PIRSF005355">
    <property type="entry name" value="UBIAD1"/>
    <property type="match status" value="1"/>
</dbReference>
<name>A0ABQ5JKE1_9LACO</name>
<evidence type="ECO:0000256" key="2">
    <source>
        <dbReference type="ARBA" id="ARBA00004863"/>
    </source>
</evidence>
<comment type="caution">
    <text evidence="9">The sequence shown here is derived from an EMBL/GenBank/DDBJ whole genome shotgun (WGS) entry which is preliminary data.</text>
</comment>
<evidence type="ECO:0000256" key="4">
    <source>
        <dbReference type="ARBA" id="ARBA00022679"/>
    </source>
</evidence>
<proteinExistence type="predicted"/>
<dbReference type="PANTHER" id="PTHR13929">
    <property type="entry name" value="1,4-DIHYDROXY-2-NAPHTHOATE OCTAPRENYLTRANSFERASE"/>
    <property type="match status" value="1"/>
</dbReference>
<comment type="pathway">
    <text evidence="2">Quinol/quinone metabolism; menaquinone biosynthesis.</text>
</comment>
<feature type="transmembrane region" description="Helical" evidence="8">
    <location>
        <begin position="187"/>
        <end position="209"/>
    </location>
</feature>
<keyword evidence="3" id="KW-0474">Menaquinone biosynthesis</keyword>
<protein>
    <submittedName>
        <fullName evidence="9">1,4-dihydroxy-2-naphthoate octaprenyltransferase</fullName>
    </submittedName>
</protein>
<evidence type="ECO:0000313" key="9">
    <source>
        <dbReference type="EMBL" id="GKT04779.1"/>
    </source>
</evidence>